<comment type="subcellular location">
    <subcellularLocation>
        <location evidence="1 7">Cell membrane</location>
        <topology evidence="1 7">Multi-pass membrane protein</topology>
    </subcellularLocation>
</comment>
<feature type="domain" description="ABC transmembrane type-1" evidence="8">
    <location>
        <begin position="96"/>
        <end position="311"/>
    </location>
</feature>
<evidence type="ECO:0000313" key="10">
    <source>
        <dbReference type="Proteomes" id="UP000295777"/>
    </source>
</evidence>
<dbReference type="CDD" id="cd06261">
    <property type="entry name" value="TM_PBP2"/>
    <property type="match status" value="1"/>
</dbReference>
<dbReference type="InterPro" id="IPR000515">
    <property type="entry name" value="MetI-like"/>
</dbReference>
<feature type="transmembrane region" description="Helical" evidence="7">
    <location>
        <begin position="63"/>
        <end position="84"/>
    </location>
</feature>
<dbReference type="InterPro" id="IPR045621">
    <property type="entry name" value="BPD_transp_1_N"/>
</dbReference>
<keyword evidence="3" id="KW-1003">Cell membrane</keyword>
<dbReference type="AlphaFoldDB" id="A0A4R1GBI1"/>
<keyword evidence="2 7" id="KW-0813">Transport</keyword>
<dbReference type="Pfam" id="PF00528">
    <property type="entry name" value="BPD_transp_1"/>
    <property type="match status" value="1"/>
</dbReference>
<reference evidence="9 10" key="1">
    <citation type="submission" date="2019-03" db="EMBL/GenBank/DDBJ databases">
        <title>Genomic Encyclopedia of Archaeal and Bacterial Type Strains, Phase II (KMG-II): from individual species to whole genera.</title>
        <authorList>
            <person name="Goeker M."/>
        </authorList>
    </citation>
    <scope>NUCLEOTIDE SEQUENCE [LARGE SCALE GENOMIC DNA]</scope>
    <source>
        <strain evidence="9 10">DSM 24425</strain>
    </source>
</reference>
<keyword evidence="5 7" id="KW-1133">Transmembrane helix</keyword>
<keyword evidence="6 7" id="KW-0472">Membrane</keyword>
<proteinExistence type="inferred from homology"/>
<accession>A0A4R1GBI1</accession>
<feature type="transmembrane region" description="Helical" evidence="7">
    <location>
        <begin position="246"/>
        <end position="267"/>
    </location>
</feature>
<evidence type="ECO:0000256" key="7">
    <source>
        <dbReference type="RuleBase" id="RU363032"/>
    </source>
</evidence>
<gene>
    <name evidence="9" type="ORF">CLV27_0811</name>
</gene>
<keyword evidence="4 7" id="KW-0812">Transmembrane</keyword>
<dbReference type="GO" id="GO:0055085">
    <property type="term" value="P:transmembrane transport"/>
    <property type="evidence" value="ECO:0007669"/>
    <property type="project" value="InterPro"/>
</dbReference>
<comment type="caution">
    <text evidence="9">The sequence shown here is derived from an EMBL/GenBank/DDBJ whole genome shotgun (WGS) entry which is preliminary data.</text>
</comment>
<feature type="transmembrane region" description="Helical" evidence="7">
    <location>
        <begin position="132"/>
        <end position="156"/>
    </location>
</feature>
<keyword evidence="10" id="KW-1185">Reference proteome</keyword>
<dbReference type="Proteomes" id="UP000295777">
    <property type="component" value="Unassembled WGS sequence"/>
</dbReference>
<feature type="transmembrane region" description="Helical" evidence="7">
    <location>
        <begin position="104"/>
        <end position="125"/>
    </location>
</feature>
<evidence type="ECO:0000256" key="6">
    <source>
        <dbReference type="ARBA" id="ARBA00023136"/>
    </source>
</evidence>
<dbReference type="PANTHER" id="PTHR30465:SF0">
    <property type="entry name" value="OLIGOPEPTIDE TRANSPORT SYSTEM PERMEASE PROTEIN APPB"/>
    <property type="match status" value="1"/>
</dbReference>
<dbReference type="SUPFAM" id="SSF161098">
    <property type="entry name" value="MetI-like"/>
    <property type="match status" value="1"/>
</dbReference>
<dbReference type="PANTHER" id="PTHR30465">
    <property type="entry name" value="INNER MEMBRANE ABC TRANSPORTER"/>
    <property type="match status" value="1"/>
</dbReference>
<evidence type="ECO:0000256" key="5">
    <source>
        <dbReference type="ARBA" id="ARBA00022989"/>
    </source>
</evidence>
<dbReference type="GO" id="GO:0005886">
    <property type="term" value="C:plasma membrane"/>
    <property type="evidence" value="ECO:0007669"/>
    <property type="project" value="UniProtKB-SubCell"/>
</dbReference>
<evidence type="ECO:0000259" key="8">
    <source>
        <dbReference type="PROSITE" id="PS50928"/>
    </source>
</evidence>
<dbReference type="Pfam" id="PF19300">
    <property type="entry name" value="BPD_transp_1_N"/>
    <property type="match status" value="1"/>
</dbReference>
<organism evidence="9 10">
    <name type="scientific">Phorcysia thermohydrogeniphila</name>
    <dbReference type="NCBI Taxonomy" id="936138"/>
    <lineage>
        <taxon>Bacteria</taxon>
        <taxon>Pseudomonadati</taxon>
        <taxon>Aquificota</taxon>
        <taxon>Aquificia</taxon>
        <taxon>Desulfurobacteriales</taxon>
        <taxon>Desulfurobacteriaceae</taxon>
        <taxon>Phorcysia</taxon>
    </lineage>
</organism>
<dbReference type="OrthoDB" id="9773221at2"/>
<dbReference type="PROSITE" id="PS50928">
    <property type="entry name" value="ABC_TM1"/>
    <property type="match status" value="1"/>
</dbReference>
<evidence type="ECO:0000256" key="1">
    <source>
        <dbReference type="ARBA" id="ARBA00004651"/>
    </source>
</evidence>
<feature type="transmembrane region" description="Helical" evidence="7">
    <location>
        <begin position="287"/>
        <end position="311"/>
    </location>
</feature>
<evidence type="ECO:0000256" key="4">
    <source>
        <dbReference type="ARBA" id="ARBA00022692"/>
    </source>
</evidence>
<feature type="transmembrane region" description="Helical" evidence="7">
    <location>
        <begin position="185"/>
        <end position="207"/>
    </location>
</feature>
<dbReference type="EMBL" id="SMFV01000002">
    <property type="protein sequence ID" value="TCK05384.1"/>
    <property type="molecule type" value="Genomic_DNA"/>
</dbReference>
<evidence type="ECO:0000256" key="2">
    <source>
        <dbReference type="ARBA" id="ARBA00022448"/>
    </source>
</evidence>
<evidence type="ECO:0000313" key="9">
    <source>
        <dbReference type="EMBL" id="TCK05384.1"/>
    </source>
</evidence>
<comment type="similarity">
    <text evidence="7">Belongs to the binding-protein-dependent transport system permease family.</text>
</comment>
<evidence type="ECO:0000256" key="3">
    <source>
        <dbReference type="ARBA" id="ARBA00022475"/>
    </source>
</evidence>
<protein>
    <submittedName>
        <fullName evidence="9">Peptide/nickel transport system permease protein</fullName>
    </submittedName>
</protein>
<dbReference type="InterPro" id="IPR035906">
    <property type="entry name" value="MetI-like_sf"/>
</dbReference>
<dbReference type="Gene3D" id="1.10.3720.10">
    <property type="entry name" value="MetI-like"/>
    <property type="match status" value="1"/>
</dbReference>
<sequence>MLLFLLKRLLQMIPIIIGMTFVSFLVIKLAPGDFFTQLEMNPAISKETIEELRKSYGLDQNLLLQYFHWLINALQFNLGYSFAYHKPVTELIGERLINTLQLTVSSFILSWLIAVPLGIIAGVYNGKLLDRIITLFSLFGISLPNFFLAFILMYVASKTGLFPIGGVVSENYEELSLIGKIADRLWHMAIPLTVLIVGSIAGLLRLVRSTIIEELNKDYVKVAIAKGLPYRTVVMKHAFRNAMNPFLTLIGFDIAGLLSGAALIEIITAWPGMGRLMFDAVMSQDLFLVMGSLYIGGIMLVVGNLIADILLALNDPRIREKEVEGKVVR</sequence>
<feature type="transmembrane region" description="Helical" evidence="7">
    <location>
        <begin position="12"/>
        <end position="30"/>
    </location>
</feature>
<name>A0A4R1GBI1_9BACT</name>
<dbReference type="RefSeq" id="WP_132526045.1">
    <property type="nucleotide sequence ID" value="NZ_SMFV01000002.1"/>
</dbReference>